<dbReference type="RefSeq" id="WP_141165962.1">
    <property type="nucleotide sequence ID" value="NZ_VHLH01000006.1"/>
</dbReference>
<keyword evidence="1" id="KW-1133">Transmembrane helix</keyword>
<keyword evidence="3" id="KW-1185">Reference proteome</keyword>
<gene>
    <name evidence="2" type="ORF">FJU11_05170</name>
</gene>
<feature type="transmembrane region" description="Helical" evidence="1">
    <location>
        <begin position="80"/>
        <end position="97"/>
    </location>
</feature>
<sequence length="98" mass="10977">MSDDKARQFPDPNLGFRAQFRGYAELVRRQRALARLGVRVSGFESLWRYRTSERAAAVDMARAANDNPGPRFSLRFDPSIAISVVAIVAVGIIVYFSL</sequence>
<evidence type="ECO:0000256" key="1">
    <source>
        <dbReference type="SAM" id="Phobius"/>
    </source>
</evidence>
<dbReference type="AlphaFoldDB" id="A0A506UB99"/>
<comment type="caution">
    <text evidence="2">The sequence shown here is derived from an EMBL/GenBank/DDBJ whole genome shotgun (WGS) entry which is preliminary data.</text>
</comment>
<keyword evidence="1" id="KW-0472">Membrane</keyword>
<organism evidence="2 3">
    <name type="scientific">Pararhizobium mangrovi</name>
    <dbReference type="NCBI Taxonomy" id="2590452"/>
    <lineage>
        <taxon>Bacteria</taxon>
        <taxon>Pseudomonadati</taxon>
        <taxon>Pseudomonadota</taxon>
        <taxon>Alphaproteobacteria</taxon>
        <taxon>Hyphomicrobiales</taxon>
        <taxon>Rhizobiaceae</taxon>
        <taxon>Rhizobium/Agrobacterium group</taxon>
        <taxon>Pararhizobium</taxon>
    </lineage>
</organism>
<proteinExistence type="predicted"/>
<evidence type="ECO:0000313" key="3">
    <source>
        <dbReference type="Proteomes" id="UP000320314"/>
    </source>
</evidence>
<keyword evidence="1" id="KW-0812">Transmembrane</keyword>
<evidence type="ECO:0000313" key="2">
    <source>
        <dbReference type="EMBL" id="TPW30401.1"/>
    </source>
</evidence>
<dbReference type="Proteomes" id="UP000320314">
    <property type="component" value="Unassembled WGS sequence"/>
</dbReference>
<reference evidence="2 3" key="1">
    <citation type="submission" date="2019-06" db="EMBL/GenBank/DDBJ databases">
        <authorList>
            <person name="Li M."/>
        </authorList>
    </citation>
    <scope>NUCLEOTIDE SEQUENCE [LARGE SCALE GENOMIC DNA]</scope>
    <source>
        <strain evidence="2 3">BGMRC6574</strain>
    </source>
</reference>
<accession>A0A506UB99</accession>
<protein>
    <submittedName>
        <fullName evidence="2">Uncharacterized protein</fullName>
    </submittedName>
</protein>
<name>A0A506UB99_9HYPH</name>
<dbReference type="EMBL" id="VHLH01000006">
    <property type="protein sequence ID" value="TPW30401.1"/>
    <property type="molecule type" value="Genomic_DNA"/>
</dbReference>